<evidence type="ECO:0000256" key="7">
    <source>
        <dbReference type="ARBA" id="ARBA00048478"/>
    </source>
</evidence>
<dbReference type="PANTHER" id="PTHR21299">
    <property type="entry name" value="CYTIDYLATE KINASE/PANTOATE-BETA-ALANINE LIGASE"/>
    <property type="match status" value="1"/>
</dbReference>
<keyword evidence="4 8" id="KW-0418">Kinase</keyword>
<reference evidence="10" key="1">
    <citation type="submission" date="2020-08" db="EMBL/GenBank/DDBJ databases">
        <title>Genome public.</title>
        <authorList>
            <person name="Liu C."/>
            <person name="Sun Q."/>
        </authorList>
    </citation>
    <scope>NUCLEOTIDE SEQUENCE</scope>
    <source>
        <strain evidence="10">NSJ-63</strain>
    </source>
</reference>
<dbReference type="GO" id="GO:0015949">
    <property type="term" value="P:nucleobase-containing small molecule interconversion"/>
    <property type="evidence" value="ECO:0007669"/>
    <property type="project" value="TreeGrafter"/>
</dbReference>
<dbReference type="RefSeq" id="WP_249279502.1">
    <property type="nucleotide sequence ID" value="NZ_JACRSS010000001.1"/>
</dbReference>
<dbReference type="EMBL" id="JACRSS010000001">
    <property type="protein sequence ID" value="MBC8537606.1"/>
    <property type="molecule type" value="Genomic_DNA"/>
</dbReference>
<keyword evidence="11" id="KW-1185">Reference proteome</keyword>
<evidence type="ECO:0000256" key="2">
    <source>
        <dbReference type="ARBA" id="ARBA00022679"/>
    </source>
</evidence>
<dbReference type="Proteomes" id="UP000617951">
    <property type="component" value="Unassembled WGS sequence"/>
</dbReference>
<dbReference type="InterPro" id="IPR003136">
    <property type="entry name" value="Cytidylate_kin"/>
</dbReference>
<dbReference type="InterPro" id="IPR027417">
    <property type="entry name" value="P-loop_NTPase"/>
</dbReference>
<dbReference type="CDD" id="cd02020">
    <property type="entry name" value="CMPK"/>
    <property type="match status" value="1"/>
</dbReference>
<keyword evidence="8" id="KW-0963">Cytoplasm</keyword>
<comment type="subcellular location">
    <subcellularLocation>
        <location evidence="8">Cytoplasm</location>
    </subcellularLocation>
</comment>
<proteinExistence type="inferred from homology"/>
<evidence type="ECO:0000256" key="4">
    <source>
        <dbReference type="ARBA" id="ARBA00022777"/>
    </source>
</evidence>
<dbReference type="GO" id="GO:0006220">
    <property type="term" value="P:pyrimidine nucleotide metabolic process"/>
    <property type="evidence" value="ECO:0007669"/>
    <property type="project" value="UniProtKB-UniRule"/>
</dbReference>
<keyword evidence="5 8" id="KW-0067">ATP-binding</keyword>
<dbReference type="EC" id="2.7.4.25" evidence="8"/>
<dbReference type="SUPFAM" id="SSF52540">
    <property type="entry name" value="P-loop containing nucleoside triphosphate hydrolases"/>
    <property type="match status" value="1"/>
</dbReference>
<dbReference type="HAMAP" id="MF_00238">
    <property type="entry name" value="Cytidyl_kinase_type1"/>
    <property type="match status" value="1"/>
</dbReference>
<dbReference type="GO" id="GO:0005829">
    <property type="term" value="C:cytosol"/>
    <property type="evidence" value="ECO:0007669"/>
    <property type="project" value="TreeGrafter"/>
</dbReference>
<comment type="catalytic activity">
    <reaction evidence="6 8">
        <text>dCMP + ATP = dCDP + ADP</text>
        <dbReference type="Rhea" id="RHEA:25094"/>
        <dbReference type="ChEBI" id="CHEBI:30616"/>
        <dbReference type="ChEBI" id="CHEBI:57566"/>
        <dbReference type="ChEBI" id="CHEBI:58593"/>
        <dbReference type="ChEBI" id="CHEBI:456216"/>
        <dbReference type="EC" id="2.7.4.25"/>
    </reaction>
</comment>
<dbReference type="GO" id="GO:0005524">
    <property type="term" value="F:ATP binding"/>
    <property type="evidence" value="ECO:0007669"/>
    <property type="project" value="UniProtKB-UniRule"/>
</dbReference>
<comment type="catalytic activity">
    <reaction evidence="7 8">
        <text>CMP + ATP = CDP + ADP</text>
        <dbReference type="Rhea" id="RHEA:11600"/>
        <dbReference type="ChEBI" id="CHEBI:30616"/>
        <dbReference type="ChEBI" id="CHEBI:58069"/>
        <dbReference type="ChEBI" id="CHEBI:60377"/>
        <dbReference type="ChEBI" id="CHEBI:456216"/>
        <dbReference type="EC" id="2.7.4.25"/>
    </reaction>
</comment>
<evidence type="ECO:0000256" key="6">
    <source>
        <dbReference type="ARBA" id="ARBA00047615"/>
    </source>
</evidence>
<evidence type="ECO:0000313" key="10">
    <source>
        <dbReference type="EMBL" id="MBC8537606.1"/>
    </source>
</evidence>
<keyword evidence="3 8" id="KW-0547">Nucleotide-binding</keyword>
<dbReference type="Pfam" id="PF02224">
    <property type="entry name" value="Cytidylate_kin"/>
    <property type="match status" value="1"/>
</dbReference>
<dbReference type="InterPro" id="IPR011994">
    <property type="entry name" value="Cytidylate_kinase_dom"/>
</dbReference>
<comment type="caution">
    <text evidence="10">The sequence shown here is derived from an EMBL/GenBank/DDBJ whole genome shotgun (WGS) entry which is preliminary data.</text>
</comment>
<evidence type="ECO:0000256" key="8">
    <source>
        <dbReference type="HAMAP-Rule" id="MF_00238"/>
    </source>
</evidence>
<evidence type="ECO:0000256" key="3">
    <source>
        <dbReference type="ARBA" id="ARBA00022741"/>
    </source>
</evidence>
<dbReference type="NCBIfam" id="TIGR00017">
    <property type="entry name" value="cmk"/>
    <property type="match status" value="1"/>
</dbReference>
<evidence type="ECO:0000259" key="9">
    <source>
        <dbReference type="Pfam" id="PF02224"/>
    </source>
</evidence>
<gene>
    <name evidence="8" type="primary">cmk</name>
    <name evidence="10" type="ORF">H8693_01515</name>
</gene>
<dbReference type="Gene3D" id="3.40.50.300">
    <property type="entry name" value="P-loop containing nucleotide triphosphate hydrolases"/>
    <property type="match status" value="1"/>
</dbReference>
<keyword evidence="2 8" id="KW-0808">Transferase</keyword>
<dbReference type="PANTHER" id="PTHR21299:SF2">
    <property type="entry name" value="CYTIDYLATE KINASE"/>
    <property type="match status" value="1"/>
</dbReference>
<evidence type="ECO:0000256" key="5">
    <source>
        <dbReference type="ARBA" id="ARBA00022840"/>
    </source>
</evidence>
<evidence type="ECO:0000313" key="11">
    <source>
        <dbReference type="Proteomes" id="UP000617951"/>
    </source>
</evidence>
<name>A0A926HWE5_9FIRM</name>
<organism evidence="10 11">
    <name type="scientific">Guopingia tenuis</name>
    <dbReference type="NCBI Taxonomy" id="2763656"/>
    <lineage>
        <taxon>Bacteria</taxon>
        <taxon>Bacillati</taxon>
        <taxon>Bacillota</taxon>
        <taxon>Clostridia</taxon>
        <taxon>Christensenellales</taxon>
        <taxon>Christensenellaceae</taxon>
        <taxon>Guopingia</taxon>
    </lineage>
</organism>
<dbReference type="AlphaFoldDB" id="A0A926HWE5"/>
<protein>
    <recommendedName>
        <fullName evidence="8">Cytidylate kinase</fullName>
        <shortName evidence="8">CK</shortName>
        <ecNumber evidence="8">2.7.4.25</ecNumber>
    </recommendedName>
    <alternativeName>
        <fullName evidence="8">Cytidine monophosphate kinase</fullName>
        <shortName evidence="8">CMP kinase</shortName>
    </alternativeName>
</protein>
<dbReference type="GO" id="GO:0036431">
    <property type="term" value="F:dCMP kinase activity"/>
    <property type="evidence" value="ECO:0007669"/>
    <property type="project" value="InterPro"/>
</dbReference>
<accession>A0A926HWE5</accession>
<sequence length="224" mass="24861">MIQIAIDGPAGAGKSTAAKELARRLHINYMDTGAMYRAMAYALMQRGIDIADHAAVEKELGSIDIAVQYGEQGQRVLANGTDVTDFIRTPEVSKGASDVAVIPAVRLKLVKTQQETAEKYDIVMDGRDIGTYVLPDAKVKFFITASSAERAKRRYLEWKAAGIQKDIRELEQEIISRDKTDSEREFAPLRQAEDAILLDTTDMGIEDVLQAVIRRVREVYGDVL</sequence>
<comment type="similarity">
    <text evidence="1 8">Belongs to the cytidylate kinase family. Type 1 subfamily.</text>
</comment>
<feature type="domain" description="Cytidylate kinase" evidence="9">
    <location>
        <begin position="4"/>
        <end position="217"/>
    </location>
</feature>
<feature type="binding site" evidence="8">
    <location>
        <begin position="8"/>
        <end position="16"/>
    </location>
    <ligand>
        <name>ATP</name>
        <dbReference type="ChEBI" id="CHEBI:30616"/>
    </ligand>
</feature>
<evidence type="ECO:0000256" key="1">
    <source>
        <dbReference type="ARBA" id="ARBA00009427"/>
    </source>
</evidence>